<dbReference type="Proteomes" id="UP001179121">
    <property type="component" value="Chromosome"/>
</dbReference>
<keyword evidence="6" id="KW-1185">Reference proteome</keyword>
<evidence type="ECO:0000256" key="3">
    <source>
        <dbReference type="PROSITE-ProRule" id="PRU00169"/>
    </source>
</evidence>
<dbReference type="SMART" id="SM00448">
    <property type="entry name" value="REC"/>
    <property type="match status" value="1"/>
</dbReference>
<evidence type="ECO:0000256" key="2">
    <source>
        <dbReference type="ARBA" id="ARBA00023012"/>
    </source>
</evidence>
<keyword evidence="1 3" id="KW-0597">Phosphoprotein</keyword>
<dbReference type="InterPro" id="IPR011006">
    <property type="entry name" value="CheY-like_superfamily"/>
</dbReference>
<evidence type="ECO:0000313" key="6">
    <source>
        <dbReference type="Proteomes" id="UP001179121"/>
    </source>
</evidence>
<dbReference type="CDD" id="cd00156">
    <property type="entry name" value="REC"/>
    <property type="match status" value="1"/>
</dbReference>
<proteinExistence type="predicted"/>
<dbReference type="RefSeq" id="WP_289269733.1">
    <property type="nucleotide sequence ID" value="NZ_OX365700.1"/>
</dbReference>
<keyword evidence="2" id="KW-0902">Two-component regulatory system</keyword>
<name>A0AA86N1F7_9BACT</name>
<dbReference type="Gene3D" id="3.40.50.2300">
    <property type="match status" value="1"/>
</dbReference>
<dbReference type="PANTHER" id="PTHR44591">
    <property type="entry name" value="STRESS RESPONSE REGULATOR PROTEIN 1"/>
    <property type="match status" value="1"/>
</dbReference>
<dbReference type="InterPro" id="IPR050595">
    <property type="entry name" value="Bact_response_regulator"/>
</dbReference>
<feature type="domain" description="Response regulatory" evidence="4">
    <location>
        <begin position="3"/>
        <end position="117"/>
    </location>
</feature>
<dbReference type="InterPro" id="IPR001789">
    <property type="entry name" value="Sig_transdc_resp-reg_receiver"/>
</dbReference>
<evidence type="ECO:0000259" key="4">
    <source>
        <dbReference type="PROSITE" id="PS50110"/>
    </source>
</evidence>
<organism evidence="5 6">
    <name type="scientific">Nitrospira tepida</name>
    <dbReference type="NCBI Taxonomy" id="2973512"/>
    <lineage>
        <taxon>Bacteria</taxon>
        <taxon>Pseudomonadati</taxon>
        <taxon>Nitrospirota</taxon>
        <taxon>Nitrospiria</taxon>
        <taxon>Nitrospirales</taxon>
        <taxon>Nitrospiraceae</taxon>
        <taxon>Nitrospira</taxon>
    </lineage>
</organism>
<gene>
    <name evidence="5" type="ORF">DNFV4_03377</name>
</gene>
<protein>
    <submittedName>
        <fullName evidence="5">Response regulator</fullName>
    </submittedName>
</protein>
<reference evidence="5" key="1">
    <citation type="submission" date="2022-10" db="EMBL/GenBank/DDBJ databases">
        <authorList>
            <person name="Koch H."/>
        </authorList>
    </citation>
    <scope>NUCLEOTIDE SEQUENCE</scope>
    <source>
        <strain evidence="5">DNF</strain>
    </source>
</reference>
<dbReference type="SUPFAM" id="SSF52172">
    <property type="entry name" value="CheY-like"/>
    <property type="match status" value="1"/>
</dbReference>
<dbReference type="AlphaFoldDB" id="A0AA86N1F7"/>
<dbReference type="Pfam" id="PF00072">
    <property type="entry name" value="Response_reg"/>
    <property type="match status" value="1"/>
</dbReference>
<feature type="modified residue" description="4-aspartylphosphate" evidence="3">
    <location>
        <position position="52"/>
    </location>
</feature>
<evidence type="ECO:0000313" key="5">
    <source>
        <dbReference type="EMBL" id="CAI4032947.1"/>
    </source>
</evidence>
<dbReference type="EMBL" id="OX365700">
    <property type="protein sequence ID" value="CAI4032947.1"/>
    <property type="molecule type" value="Genomic_DNA"/>
</dbReference>
<dbReference type="GO" id="GO:0000160">
    <property type="term" value="P:phosphorelay signal transduction system"/>
    <property type="evidence" value="ECO:0007669"/>
    <property type="project" value="UniProtKB-KW"/>
</dbReference>
<dbReference type="PROSITE" id="PS50110">
    <property type="entry name" value="RESPONSE_REGULATORY"/>
    <property type="match status" value="1"/>
</dbReference>
<sequence length="136" mass="14793">MATILVVDDEPMMLDLLGTILQRLRHDVIPASTGTEAVALYQRKAPHLVILDLQLPDMSGIDVLRKIREAHPAEPVIILTGAGTDALERQARELGVQHFIQKGFSLHNLGEALRSVFKEVPRSLSAGANRGTGEPS</sequence>
<dbReference type="PANTHER" id="PTHR44591:SF14">
    <property type="entry name" value="PROTEIN PILG"/>
    <property type="match status" value="1"/>
</dbReference>
<evidence type="ECO:0000256" key="1">
    <source>
        <dbReference type="ARBA" id="ARBA00022553"/>
    </source>
</evidence>
<accession>A0AA86N1F7</accession>
<dbReference type="KEGG" id="nti:DNFV4_03377"/>